<dbReference type="InterPro" id="IPR015943">
    <property type="entry name" value="WD40/YVTN_repeat-like_dom_sf"/>
</dbReference>
<dbReference type="PANTHER" id="PTHR44472">
    <property type="entry name" value="DDB1- AND CUL4-ASSOCIATED FACTOR 4-RELATED"/>
    <property type="match status" value="1"/>
</dbReference>
<reference evidence="3" key="1">
    <citation type="journal article" date="2020" name="Stud. Mycol.">
        <title>101 Dothideomycetes genomes: a test case for predicting lifestyles and emergence of pathogens.</title>
        <authorList>
            <person name="Haridas S."/>
            <person name="Albert R."/>
            <person name="Binder M."/>
            <person name="Bloem J."/>
            <person name="Labutti K."/>
            <person name="Salamov A."/>
            <person name="Andreopoulos B."/>
            <person name="Baker S."/>
            <person name="Barry K."/>
            <person name="Bills G."/>
            <person name="Bluhm B."/>
            <person name="Cannon C."/>
            <person name="Castanera R."/>
            <person name="Culley D."/>
            <person name="Daum C."/>
            <person name="Ezra D."/>
            <person name="Gonzalez J."/>
            <person name="Henrissat B."/>
            <person name="Kuo A."/>
            <person name="Liang C."/>
            <person name="Lipzen A."/>
            <person name="Lutzoni F."/>
            <person name="Magnuson J."/>
            <person name="Mondo S."/>
            <person name="Nolan M."/>
            <person name="Ohm R."/>
            <person name="Pangilinan J."/>
            <person name="Park H.-J."/>
            <person name="Ramirez L."/>
            <person name="Alfaro M."/>
            <person name="Sun H."/>
            <person name="Tritt A."/>
            <person name="Yoshinaga Y."/>
            <person name="Zwiers L.-H."/>
            <person name="Turgeon B."/>
            <person name="Goodwin S."/>
            <person name="Spatafora J."/>
            <person name="Crous P."/>
            <person name="Grigoriev I."/>
        </authorList>
    </citation>
    <scope>NUCLEOTIDE SEQUENCE</scope>
    <source>
        <strain evidence="3">CBS 262.69</strain>
    </source>
</reference>
<dbReference type="AlphaFoldDB" id="A0A6G1HMQ5"/>
<dbReference type="Gene3D" id="2.130.10.10">
    <property type="entry name" value="YVTN repeat-like/Quinoprotein amine dehydrogenase"/>
    <property type="match status" value="1"/>
</dbReference>
<dbReference type="OrthoDB" id="128867at2759"/>
<evidence type="ECO:0000313" key="4">
    <source>
        <dbReference type="Proteomes" id="UP000799640"/>
    </source>
</evidence>
<evidence type="ECO:0000256" key="2">
    <source>
        <dbReference type="ARBA" id="ARBA00022737"/>
    </source>
</evidence>
<evidence type="ECO:0000256" key="1">
    <source>
        <dbReference type="ARBA" id="ARBA00022574"/>
    </source>
</evidence>
<evidence type="ECO:0008006" key="5">
    <source>
        <dbReference type="Google" id="ProtNLM"/>
    </source>
</evidence>
<dbReference type="EMBL" id="ML996704">
    <property type="protein sequence ID" value="KAF2397129.1"/>
    <property type="molecule type" value="Genomic_DNA"/>
</dbReference>
<name>A0A6G1HMQ5_9PEZI</name>
<accession>A0A6G1HMQ5</accession>
<dbReference type="Proteomes" id="UP000799640">
    <property type="component" value="Unassembled WGS sequence"/>
</dbReference>
<protein>
    <recommendedName>
        <fullName evidence="5">WD40 repeat-like protein</fullName>
    </recommendedName>
</protein>
<gene>
    <name evidence="3" type="ORF">EJ06DRAFT_533322</name>
</gene>
<dbReference type="SUPFAM" id="SSF50978">
    <property type="entry name" value="WD40 repeat-like"/>
    <property type="match status" value="1"/>
</dbReference>
<dbReference type="GO" id="GO:0080008">
    <property type="term" value="C:Cul4-RING E3 ubiquitin ligase complex"/>
    <property type="evidence" value="ECO:0007669"/>
    <property type="project" value="TreeGrafter"/>
</dbReference>
<sequence>MERRQIPGFYYDESRNKYFKITADHLATSSDVYTRSFVEKTAEDKKRSEHEARRKRARLQLVTRSKVLKNPFAAEAGLLREIHVSARIDCVHTWGKACARGFRKEYDFVYPRRSPSRRAPQVDCIEYDTATDNLIMAFTDRRRHWLTDYYIQSGPKVNRVRPSPDDGRTDSLFPSQLSSLTLTRDRMLVATTIGDAMPPSIYLCRLKEQNTTDATQRLTDHDVWEQLQSPMLGTTVWTSRANPERAEFAIGSSRGFGIGTVETSGLHFVQTQSDAQSLDWLNAHVLAVGHRNGAVKLYDTRSKGKVSRLRLPGPVTSLRGTGNETKLVACWNQGSMDMYDLRTASLPVKRKPPTEPVLEFDSEDPVSGRDQIDIKAELGLVVAAKTDGIDIYSLRNGERLRRLVVPTQSSPEDDPATINPATVNSAIGVKLIEDKRGCVRLLASRDNAIADFRW</sequence>
<keyword evidence="1" id="KW-0853">WD repeat</keyword>
<proteinExistence type="predicted"/>
<dbReference type="InterPro" id="IPR052254">
    <property type="entry name" value="CUL4-DDB1_E3_ligase_receptor"/>
</dbReference>
<dbReference type="PANTHER" id="PTHR44472:SF1">
    <property type="entry name" value="DDB1 AND CUL4 ASSOCIATED FACTOR 4"/>
    <property type="match status" value="1"/>
</dbReference>
<keyword evidence="4" id="KW-1185">Reference proteome</keyword>
<dbReference type="InterPro" id="IPR036322">
    <property type="entry name" value="WD40_repeat_dom_sf"/>
</dbReference>
<evidence type="ECO:0000313" key="3">
    <source>
        <dbReference type="EMBL" id="KAF2397129.1"/>
    </source>
</evidence>
<organism evidence="3 4">
    <name type="scientific">Trichodelitschia bisporula</name>
    <dbReference type="NCBI Taxonomy" id="703511"/>
    <lineage>
        <taxon>Eukaryota</taxon>
        <taxon>Fungi</taxon>
        <taxon>Dikarya</taxon>
        <taxon>Ascomycota</taxon>
        <taxon>Pezizomycotina</taxon>
        <taxon>Dothideomycetes</taxon>
        <taxon>Dothideomycetes incertae sedis</taxon>
        <taxon>Phaeotrichales</taxon>
        <taxon>Phaeotrichaceae</taxon>
        <taxon>Trichodelitschia</taxon>
    </lineage>
</organism>
<keyword evidence="2" id="KW-0677">Repeat</keyword>